<dbReference type="PANTHER" id="PTHR46972:SF1">
    <property type="entry name" value="FAD DEPENDENT OXIDOREDUCTASE DOMAIN-CONTAINING PROTEIN"/>
    <property type="match status" value="1"/>
</dbReference>
<dbReference type="AlphaFoldDB" id="A0A439CSP8"/>
<dbReference type="STRING" id="363999.A0A439CSP8"/>
<dbReference type="GO" id="GO:0071949">
    <property type="term" value="F:FAD binding"/>
    <property type="evidence" value="ECO:0007669"/>
    <property type="project" value="InterPro"/>
</dbReference>
<evidence type="ECO:0000256" key="1">
    <source>
        <dbReference type="ARBA" id="ARBA00005179"/>
    </source>
</evidence>
<dbReference type="GO" id="GO:0004497">
    <property type="term" value="F:monooxygenase activity"/>
    <property type="evidence" value="ECO:0007669"/>
    <property type="project" value="UniProtKB-KW"/>
</dbReference>
<feature type="domain" description="FAD-binding" evidence="6">
    <location>
        <begin position="327"/>
        <end position="364"/>
    </location>
</feature>
<evidence type="ECO:0000313" key="7">
    <source>
        <dbReference type="EMBL" id="RWA05199.1"/>
    </source>
</evidence>
<dbReference type="InterPro" id="IPR036188">
    <property type="entry name" value="FAD/NAD-bd_sf"/>
</dbReference>
<comment type="pathway">
    <text evidence="1">Secondary metabolite biosynthesis.</text>
</comment>
<dbReference type="Pfam" id="PF01494">
    <property type="entry name" value="FAD_binding_3"/>
    <property type="match status" value="2"/>
</dbReference>
<keyword evidence="8" id="KW-1185">Reference proteome</keyword>
<keyword evidence="3" id="KW-0274">FAD</keyword>
<comment type="caution">
    <text evidence="7">The sequence shown here is derived from an EMBL/GenBank/DDBJ whole genome shotgun (WGS) entry which is preliminary data.</text>
</comment>
<organism evidence="7 8">
    <name type="scientific">Xylaria grammica</name>
    <dbReference type="NCBI Taxonomy" id="363999"/>
    <lineage>
        <taxon>Eukaryota</taxon>
        <taxon>Fungi</taxon>
        <taxon>Dikarya</taxon>
        <taxon>Ascomycota</taxon>
        <taxon>Pezizomycotina</taxon>
        <taxon>Sordariomycetes</taxon>
        <taxon>Xylariomycetidae</taxon>
        <taxon>Xylariales</taxon>
        <taxon>Xylariaceae</taxon>
        <taxon>Xylaria</taxon>
    </lineage>
</organism>
<name>A0A439CSP8_9PEZI</name>
<evidence type="ECO:0000259" key="6">
    <source>
        <dbReference type="Pfam" id="PF01494"/>
    </source>
</evidence>
<evidence type="ECO:0000256" key="4">
    <source>
        <dbReference type="ARBA" id="ARBA00023002"/>
    </source>
</evidence>
<gene>
    <name evidence="7" type="ORF">EKO27_g9911</name>
</gene>
<dbReference type="Proteomes" id="UP000286045">
    <property type="component" value="Unassembled WGS sequence"/>
</dbReference>
<sequence>MTIATPRIAIIGAGPGGLMLASILHRNKTPCTIFERDSSAVARAQGGTLDIHEYSGQQALDAAGLMDGFRSVMRLGGDAMKIITKDGTVLLESSGEGEAPEASEQNGEAVSKFVKGRPEIDRPALKDLLIASLPADTIHWGSKVTSTVPVPDSKQWRIELNDGFHPAPFDLVVGADGAWSHTRALLTDQQPFYSGVTALDVWVHHVDEAAPDVSAFVGLGNCFLWSKDRALLFQRNGQGLEGDARCYACVKTNTATPPSAQALLGEDDEGAEVDWTDARMRETFVERYFGDWFPEVKRILLSMTETPVLRPLYMLPVGLTWESRPGVTLVGDAAHLMTPFAGVGVNVALMDALELAQGIVDCVKAGSTDGDGLATMLQKYEKGMFARSSEEAGRTASAMHLQFLEDGAERVMKFMSEGLQPEEFALE</sequence>
<reference evidence="7 8" key="1">
    <citation type="submission" date="2018-12" db="EMBL/GenBank/DDBJ databases">
        <title>Draft genome sequence of Xylaria grammica IHI A82.</title>
        <authorList>
            <person name="Buettner E."/>
            <person name="Kellner H."/>
        </authorList>
    </citation>
    <scope>NUCLEOTIDE SEQUENCE [LARGE SCALE GENOMIC DNA]</scope>
    <source>
        <strain evidence="7 8">IHI A82</strain>
    </source>
</reference>
<evidence type="ECO:0000256" key="2">
    <source>
        <dbReference type="ARBA" id="ARBA00022630"/>
    </source>
</evidence>
<dbReference type="Gene3D" id="3.50.50.60">
    <property type="entry name" value="FAD/NAD(P)-binding domain"/>
    <property type="match status" value="1"/>
</dbReference>
<dbReference type="SUPFAM" id="SSF51905">
    <property type="entry name" value="FAD/NAD(P)-binding domain"/>
    <property type="match status" value="1"/>
</dbReference>
<dbReference type="EMBL" id="RYZI01000467">
    <property type="protein sequence ID" value="RWA05199.1"/>
    <property type="molecule type" value="Genomic_DNA"/>
</dbReference>
<accession>A0A439CSP8</accession>
<dbReference type="PANTHER" id="PTHR46972">
    <property type="entry name" value="MONOOXYGENASE ASQM-RELATED"/>
    <property type="match status" value="1"/>
</dbReference>
<evidence type="ECO:0000313" key="8">
    <source>
        <dbReference type="Proteomes" id="UP000286045"/>
    </source>
</evidence>
<keyword evidence="5" id="KW-0503">Monooxygenase</keyword>
<proteinExistence type="predicted"/>
<keyword evidence="4" id="KW-0560">Oxidoreductase</keyword>
<feature type="domain" description="FAD-binding" evidence="6">
    <location>
        <begin position="8"/>
        <end position="69"/>
    </location>
</feature>
<dbReference type="InterPro" id="IPR002938">
    <property type="entry name" value="FAD-bd"/>
</dbReference>
<keyword evidence="2" id="KW-0285">Flavoprotein</keyword>
<evidence type="ECO:0000256" key="5">
    <source>
        <dbReference type="ARBA" id="ARBA00023033"/>
    </source>
</evidence>
<protein>
    <recommendedName>
        <fullName evidence="6">FAD-binding domain-containing protein</fullName>
    </recommendedName>
</protein>
<dbReference type="PRINTS" id="PR00420">
    <property type="entry name" value="RNGMNOXGNASE"/>
</dbReference>
<evidence type="ECO:0000256" key="3">
    <source>
        <dbReference type="ARBA" id="ARBA00022827"/>
    </source>
</evidence>